<dbReference type="GO" id="GO:1990883">
    <property type="term" value="F:18S rRNA cytidine N-acetyltransferase activity"/>
    <property type="evidence" value="ECO:0007669"/>
    <property type="project" value="TreeGrafter"/>
</dbReference>
<comment type="function">
    <text evidence="9">Catalyzes the formation of N(4)-acetylcytidine (ac(4)C) at the wobble position of tRNA(Met), by using acetyl-CoA as an acetyl donor and ATP (or GTP).</text>
</comment>
<evidence type="ECO:0000256" key="6">
    <source>
        <dbReference type="ARBA" id="ARBA00022840"/>
    </source>
</evidence>
<dbReference type="InterPro" id="IPR007807">
    <property type="entry name" value="TcmA/NAT10_helicase"/>
</dbReference>
<feature type="binding site" evidence="9">
    <location>
        <position position="333"/>
    </location>
    <ligand>
        <name>ATP</name>
        <dbReference type="ChEBI" id="CHEBI:30616"/>
    </ligand>
</feature>
<evidence type="ECO:0000256" key="4">
    <source>
        <dbReference type="ARBA" id="ARBA00022694"/>
    </source>
</evidence>
<reference evidence="11" key="1">
    <citation type="submission" date="2018-10" db="EMBL/GenBank/DDBJ databases">
        <authorList>
            <consortium name="NARMS: The National Antimicrobial Resistance Monitoring System"/>
        </authorList>
    </citation>
    <scope>NUCLEOTIDE SEQUENCE [LARGE SCALE GENOMIC DNA]</scope>
    <source>
        <strain evidence="11">CVM N17EC0388</strain>
    </source>
</reference>
<dbReference type="GO" id="GO:0005524">
    <property type="term" value="F:ATP binding"/>
    <property type="evidence" value="ECO:0007669"/>
    <property type="project" value="UniProtKB-UniRule"/>
</dbReference>
<evidence type="ECO:0000256" key="7">
    <source>
        <dbReference type="ARBA" id="ARBA00022884"/>
    </source>
</evidence>
<dbReference type="InterPro" id="IPR016181">
    <property type="entry name" value="Acyl_CoA_acyltransferase"/>
</dbReference>
<dbReference type="EMBL" id="RNRV01000004">
    <property type="protein sequence ID" value="MHO03447.1"/>
    <property type="molecule type" value="Genomic_DNA"/>
</dbReference>
<dbReference type="Gene3D" id="3.40.630.30">
    <property type="match status" value="1"/>
</dbReference>
<comment type="subcellular location">
    <subcellularLocation>
        <location evidence="9">Cytoplasm</location>
    </subcellularLocation>
</comment>
<dbReference type="InterPro" id="IPR000182">
    <property type="entry name" value="GNAT_dom"/>
</dbReference>
<comment type="similarity">
    <text evidence="9">Belongs to the TmcA family.</text>
</comment>
<evidence type="ECO:0000256" key="8">
    <source>
        <dbReference type="ARBA" id="ARBA00023315"/>
    </source>
</evidence>
<keyword evidence="2 9" id="KW-0820">tRNA-binding</keyword>
<dbReference type="GO" id="GO:0000049">
    <property type="term" value="F:tRNA binding"/>
    <property type="evidence" value="ECO:0007669"/>
    <property type="project" value="UniProtKB-UniRule"/>
</dbReference>
<dbReference type="SUPFAM" id="SSF52540">
    <property type="entry name" value="P-loop containing nucleoside triphosphate hydrolases"/>
    <property type="match status" value="1"/>
</dbReference>
<dbReference type="Gene3D" id="1.20.120.890">
    <property type="entry name" value="tRNA(Met) cytidine acetyltransferase, tail domain"/>
    <property type="match status" value="1"/>
</dbReference>
<feature type="domain" description="N-acetyltransferase" evidence="10">
    <location>
        <begin position="403"/>
        <end position="551"/>
    </location>
</feature>
<dbReference type="Pfam" id="PF05127">
    <property type="entry name" value="NAT10_TcmA_helicase"/>
    <property type="match status" value="1"/>
</dbReference>
<keyword evidence="6 9" id="KW-0067">ATP-binding</keyword>
<proteinExistence type="inferred from homology"/>
<keyword evidence="4 9" id="KW-0819">tRNA processing</keyword>
<evidence type="ECO:0000256" key="1">
    <source>
        <dbReference type="ARBA" id="ARBA00022490"/>
    </source>
</evidence>
<dbReference type="InterPro" id="IPR032672">
    <property type="entry name" value="TmcA/NAT10/Kre33"/>
</dbReference>
<comment type="caution">
    <text evidence="9">Lacks conserved residue(s) required for the propagation of feature annotation.</text>
</comment>
<evidence type="ECO:0000313" key="11">
    <source>
        <dbReference type="EMBL" id="MHO03447.1"/>
    </source>
</evidence>
<dbReference type="Pfam" id="PF08351">
    <property type="entry name" value="TmcA_N"/>
    <property type="match status" value="1"/>
</dbReference>
<comment type="caution">
    <text evidence="11">The sequence shown here is derived from an EMBL/GenBank/DDBJ whole genome shotgun (WGS) entry which is preliminary data.</text>
</comment>
<dbReference type="Gene3D" id="3.40.50.11040">
    <property type="match status" value="1"/>
</dbReference>
<dbReference type="PANTHER" id="PTHR10925:SF5">
    <property type="entry name" value="RNA CYTIDINE ACETYLTRANSFERASE"/>
    <property type="match status" value="1"/>
</dbReference>
<dbReference type="GO" id="GO:0051391">
    <property type="term" value="P:tRNA acetylation"/>
    <property type="evidence" value="ECO:0007669"/>
    <property type="project" value="UniProtKB-UniRule"/>
</dbReference>
<dbReference type="InterPro" id="IPR033442">
    <property type="entry name" value="TmcA_tRNA_bind"/>
</dbReference>
<dbReference type="Pfam" id="PF17176">
    <property type="entry name" value="tRNA_bind_3"/>
    <property type="match status" value="1"/>
</dbReference>
<dbReference type="GO" id="GO:0002101">
    <property type="term" value="P:tRNA wobble cytosine modification"/>
    <property type="evidence" value="ECO:0007669"/>
    <property type="project" value="UniProtKB-UniRule"/>
</dbReference>
<organism evidence="11">
    <name type="scientific">Escherichia coli</name>
    <dbReference type="NCBI Taxonomy" id="562"/>
    <lineage>
        <taxon>Bacteria</taxon>
        <taxon>Pseudomonadati</taxon>
        <taxon>Pseudomonadota</taxon>
        <taxon>Gammaproteobacteria</taxon>
        <taxon>Enterobacterales</taxon>
        <taxon>Enterobacteriaceae</taxon>
        <taxon>Escherichia</taxon>
    </lineage>
</organism>
<dbReference type="HAMAP" id="MF_01886">
    <property type="entry name" value="tRNA_acetyltr_TmcA"/>
    <property type="match status" value="1"/>
</dbReference>
<dbReference type="Gene3D" id="3.40.50.300">
    <property type="entry name" value="P-loop containing nucleotide triphosphate hydrolases"/>
    <property type="match status" value="1"/>
</dbReference>
<dbReference type="InterPro" id="IPR038321">
    <property type="entry name" value="TmcA_C_sf"/>
</dbReference>
<evidence type="ECO:0000256" key="9">
    <source>
        <dbReference type="HAMAP-Rule" id="MF_01886"/>
    </source>
</evidence>
<dbReference type="AlphaFoldDB" id="A0A3L0VZ10"/>
<gene>
    <name evidence="9" type="primary">tmcA</name>
    <name evidence="11" type="ORF">D9F05_03510</name>
</gene>
<keyword evidence="7 9" id="KW-0694">RNA-binding</keyword>
<keyword evidence="1 9" id="KW-0963">Cytoplasm</keyword>
<feature type="binding site" evidence="9">
    <location>
        <position position="171"/>
    </location>
    <ligand>
        <name>ATP</name>
        <dbReference type="ChEBI" id="CHEBI:30616"/>
    </ligand>
</feature>
<dbReference type="InterPro" id="IPR024914">
    <property type="entry name" value="tRNA_acetyltr_TmcA"/>
</dbReference>
<keyword evidence="5 9" id="KW-0547">Nucleotide-binding</keyword>
<dbReference type="CDD" id="cd04301">
    <property type="entry name" value="NAT_SF"/>
    <property type="match status" value="1"/>
</dbReference>
<sequence>MSPAEVKALRQPLVHAGERRLIWLEGDEADCIARTEPLLDGAIFWLGEGPAHHGPVPTAKALQQLGQECDTLVFNAFSGFHPDAFGALAGTLRAGGLLLLLTPPRELWPAWPDPDRIRLVAQPEEASRASHGFIARLVRLLEGDPALSLAPPVCPQPWQPIGPQRSLSDDQALALPAIHRVLHGHRRRPLVLSADRGRGKSSLLGLAAAGLLRQQPDLKIVVTAPSQATVATLFAHAARALDTTQEQLVGLEFCSPDRLVHEALQPDLLLVDEAAAIPTPLLEAMLARHSRIVFATTEHGYEGTGRGFHLRFKRVLDRQTPDWQEIHLAEPIRWSTRDPLEPLVFRLLGLNTEVDAPQPPTNPSWRLIGQETLATDEALLNQVFGLLVLAHYQTTPSDLRSLLESPDLDIHLLEQAQNLLGVALVAREGNIAPELAEAIWAGRRRPRGHLLPQSLLAHAGFKTAGGRSYARVMRIAIHPALHRHGLGSRLLSQLEDYYREEGLDYLGSAFSASADLLPFWRKSGLVTLRIGLQRDAASGSHAALLLKVLKPEWQAELDLWRQRFVQQLPTLLAGELKELDPALVWQCVKGQELAVPELDEFERDELDCFAHHHKPFELCQSTLQRWLTGNLPRLASLTPSECQLLIATIWQYADWGRLAARLQLAGKPAIIKALRTLLARLLDAPTTR</sequence>
<dbReference type="EC" id="2.3.1.193" evidence="9"/>
<accession>A0A3L0VZ10</accession>
<dbReference type="GO" id="GO:1904812">
    <property type="term" value="P:rRNA acetylation involved in maturation of SSU-rRNA"/>
    <property type="evidence" value="ECO:0007669"/>
    <property type="project" value="TreeGrafter"/>
</dbReference>
<dbReference type="GO" id="GO:0005737">
    <property type="term" value="C:cytoplasm"/>
    <property type="evidence" value="ECO:0007669"/>
    <property type="project" value="UniProtKB-SubCell"/>
</dbReference>
<dbReference type="GO" id="GO:0051392">
    <property type="term" value="F:tRNA cytidine N4-acetyltransferase activity"/>
    <property type="evidence" value="ECO:0007669"/>
    <property type="project" value="UniProtKB-UniRule"/>
</dbReference>
<dbReference type="InterPro" id="IPR027417">
    <property type="entry name" value="P-loop_NTPase"/>
</dbReference>
<name>A0A3L0VZ10_ECOLX</name>
<keyword evidence="8 9" id="KW-0012">Acyltransferase</keyword>
<dbReference type="InterPro" id="IPR013562">
    <property type="entry name" value="TmcA/NAT10_N"/>
</dbReference>
<evidence type="ECO:0000256" key="2">
    <source>
        <dbReference type="ARBA" id="ARBA00022555"/>
    </source>
</evidence>
<keyword evidence="3 9" id="KW-0808">Transferase</keyword>
<dbReference type="SUPFAM" id="SSF55729">
    <property type="entry name" value="Acyl-CoA N-acyltransferases (Nat)"/>
    <property type="match status" value="1"/>
</dbReference>
<comment type="catalytic activity">
    <reaction evidence="9">
        <text>cytidine(34) in elongator tRNA(Met) + acetyl-CoA + ATP + H2O = N(4)-acetylcytidine(34) in elongator tRNA(Met) + ADP + phosphate + CoA + H(+)</text>
        <dbReference type="Rhea" id="RHEA:43788"/>
        <dbReference type="Rhea" id="RHEA-COMP:10693"/>
        <dbReference type="Rhea" id="RHEA-COMP:10694"/>
        <dbReference type="ChEBI" id="CHEBI:15377"/>
        <dbReference type="ChEBI" id="CHEBI:15378"/>
        <dbReference type="ChEBI" id="CHEBI:30616"/>
        <dbReference type="ChEBI" id="CHEBI:43474"/>
        <dbReference type="ChEBI" id="CHEBI:57287"/>
        <dbReference type="ChEBI" id="CHEBI:57288"/>
        <dbReference type="ChEBI" id="CHEBI:74900"/>
        <dbReference type="ChEBI" id="CHEBI:82748"/>
        <dbReference type="ChEBI" id="CHEBI:456216"/>
        <dbReference type="EC" id="2.3.1.193"/>
    </reaction>
</comment>
<evidence type="ECO:0000256" key="5">
    <source>
        <dbReference type="ARBA" id="ARBA00022741"/>
    </source>
</evidence>
<dbReference type="PANTHER" id="PTHR10925">
    <property type="entry name" value="N-ACETYLTRANSFERASE 10"/>
    <property type="match status" value="1"/>
</dbReference>
<dbReference type="PROSITE" id="PS51186">
    <property type="entry name" value="GNAT"/>
    <property type="match status" value="1"/>
</dbReference>
<protein>
    <recommendedName>
        <fullName evidence="9">tRNA(Met) cytidine acetyltransferase TmcA</fullName>
        <ecNumber evidence="9">2.3.1.193</ecNumber>
    </recommendedName>
</protein>
<evidence type="ECO:0000256" key="3">
    <source>
        <dbReference type="ARBA" id="ARBA00022679"/>
    </source>
</evidence>
<dbReference type="Pfam" id="PF13718">
    <property type="entry name" value="GNAT_acetyltr_2"/>
    <property type="match status" value="1"/>
</dbReference>
<evidence type="ECO:0000259" key="10">
    <source>
        <dbReference type="PROSITE" id="PS51186"/>
    </source>
</evidence>